<comment type="caution">
    <text evidence="2">The sequence shown here is derived from an EMBL/GenBank/DDBJ whole genome shotgun (WGS) entry which is preliminary data.</text>
</comment>
<sequence>MIFMKNNKIKYLIQLSALLACFVVSAQQNPQFTQYMYNMSVVNPAYATDDLNTINVGGFYRAQWVGAVGGPTTGSFFAHSALGKNVEGGISVVHDQIGDVVKESNVYADFAYVLPVSETNKFSFGIKAGATFFSTNFNGFVYSDPLPDAAFANNLSKTFPNIGLGTFYFGKNYYVGFSAPNILNSKHLDNKDGIVRTGSQEIHYYLTGGYVIPINENLKLKPALMAIGVSGAPVSIDVTTNVLINNVFEAGVGYRIGDSMNALVNFKVTPALRVGYAYDYTLSNLGRFNSGSHEIMLLFDLFKSKNINGYDKSPRFF</sequence>
<dbReference type="Proteomes" id="UP000248840">
    <property type="component" value="Unassembled WGS sequence"/>
</dbReference>
<gene>
    <name evidence="2" type="ORF">CLV55_1166</name>
</gene>
<accession>A0A328YBU5</accession>
<keyword evidence="1" id="KW-0732">Signal</keyword>
<dbReference type="NCBIfam" id="TIGR03519">
    <property type="entry name" value="T9SS_PorP_fam"/>
    <property type="match status" value="1"/>
</dbReference>
<feature type="signal peptide" evidence="1">
    <location>
        <begin position="1"/>
        <end position="26"/>
    </location>
</feature>
<keyword evidence="3" id="KW-1185">Reference proteome</keyword>
<dbReference type="AlphaFoldDB" id="A0A328YBU5"/>
<evidence type="ECO:0000256" key="1">
    <source>
        <dbReference type="SAM" id="SignalP"/>
    </source>
</evidence>
<organism evidence="2 3">
    <name type="scientific">Flavobacterium aciduliphilum</name>
    <dbReference type="NCBI Taxonomy" id="1101402"/>
    <lineage>
        <taxon>Bacteria</taxon>
        <taxon>Pseudomonadati</taxon>
        <taxon>Bacteroidota</taxon>
        <taxon>Flavobacteriia</taxon>
        <taxon>Flavobacteriales</taxon>
        <taxon>Flavobacteriaceae</taxon>
        <taxon>Flavobacterium</taxon>
    </lineage>
</organism>
<evidence type="ECO:0000313" key="3">
    <source>
        <dbReference type="Proteomes" id="UP000248840"/>
    </source>
</evidence>
<dbReference type="Pfam" id="PF11751">
    <property type="entry name" value="PorP_SprF"/>
    <property type="match status" value="1"/>
</dbReference>
<dbReference type="EMBL" id="QLSZ01000016">
    <property type="protein sequence ID" value="RAR69285.1"/>
    <property type="molecule type" value="Genomic_DNA"/>
</dbReference>
<evidence type="ECO:0000313" key="2">
    <source>
        <dbReference type="EMBL" id="RAR69285.1"/>
    </source>
</evidence>
<dbReference type="InterPro" id="IPR019861">
    <property type="entry name" value="PorP/SprF_Bacteroidetes"/>
</dbReference>
<protein>
    <submittedName>
        <fullName evidence="2">Type IX secretion system PorP/SprF family membrane protein</fullName>
    </submittedName>
</protein>
<dbReference type="PROSITE" id="PS51257">
    <property type="entry name" value="PROKAR_LIPOPROTEIN"/>
    <property type="match status" value="1"/>
</dbReference>
<proteinExistence type="predicted"/>
<feature type="chain" id="PRO_5016335343" evidence="1">
    <location>
        <begin position="27"/>
        <end position="317"/>
    </location>
</feature>
<name>A0A328YBU5_9FLAO</name>
<reference evidence="2 3" key="1">
    <citation type="submission" date="2018-06" db="EMBL/GenBank/DDBJ databases">
        <title>Genomic Encyclopedia of Archaeal and Bacterial Type Strains, Phase II (KMG-II): from individual species to whole genera.</title>
        <authorList>
            <person name="Goeker M."/>
        </authorList>
    </citation>
    <scope>NUCLEOTIDE SEQUENCE [LARGE SCALE GENOMIC DNA]</scope>
    <source>
        <strain evidence="2 3">DSM 25663</strain>
    </source>
</reference>